<dbReference type="InterPro" id="IPR001059">
    <property type="entry name" value="Transl_elong_P/YeiP_cen"/>
</dbReference>
<keyword evidence="6" id="KW-0150">Chloroplast</keyword>
<evidence type="ECO:0000256" key="1">
    <source>
        <dbReference type="ARBA" id="ARBA00004229"/>
    </source>
</evidence>
<keyword evidence="5" id="KW-0963">Cytoplasm</keyword>
<feature type="domain" description="Elongation factor P C-terminal" evidence="11">
    <location>
        <begin position="177"/>
        <end position="232"/>
    </location>
</feature>
<dbReference type="EMBL" id="JALLBG020000077">
    <property type="protein sequence ID" value="KAL3767234.1"/>
    <property type="molecule type" value="Genomic_DNA"/>
</dbReference>
<keyword evidence="10" id="KW-0732">Signal</keyword>
<evidence type="ECO:0000313" key="14">
    <source>
        <dbReference type="Proteomes" id="UP001530293"/>
    </source>
</evidence>
<evidence type="ECO:0000256" key="4">
    <source>
        <dbReference type="ARBA" id="ARBA00009479"/>
    </source>
</evidence>
<dbReference type="AlphaFoldDB" id="A0ABD3MVH9"/>
<comment type="similarity">
    <text evidence="4">Belongs to the elongation factor P family.</text>
</comment>
<comment type="caution">
    <text evidence="13">The sequence shown here is derived from an EMBL/GenBank/DDBJ whole genome shotgun (WGS) entry which is preliminary data.</text>
</comment>
<dbReference type="Pfam" id="PF01132">
    <property type="entry name" value="EFP"/>
    <property type="match status" value="1"/>
</dbReference>
<evidence type="ECO:0000256" key="10">
    <source>
        <dbReference type="SAM" id="SignalP"/>
    </source>
</evidence>
<reference evidence="13 14" key="1">
    <citation type="submission" date="2024-10" db="EMBL/GenBank/DDBJ databases">
        <title>Updated reference genomes for cyclostephanoid diatoms.</title>
        <authorList>
            <person name="Roberts W.R."/>
            <person name="Alverson A.J."/>
        </authorList>
    </citation>
    <scope>NUCLEOTIDE SEQUENCE [LARGE SCALE GENOMIC DNA]</scope>
    <source>
        <strain evidence="13 14">AJA232-27</strain>
    </source>
</reference>
<evidence type="ECO:0000259" key="11">
    <source>
        <dbReference type="SMART" id="SM00841"/>
    </source>
</evidence>
<dbReference type="InterPro" id="IPR013852">
    <property type="entry name" value="Transl_elong_P/YeiP_CS"/>
</dbReference>
<dbReference type="InterPro" id="IPR014722">
    <property type="entry name" value="Rib_uL2_dom2"/>
</dbReference>
<dbReference type="InterPro" id="IPR011768">
    <property type="entry name" value="Transl_elongation_fac_P"/>
</dbReference>
<dbReference type="NCBIfam" id="TIGR00038">
    <property type="entry name" value="efp"/>
    <property type="match status" value="1"/>
</dbReference>
<dbReference type="PROSITE" id="PS01275">
    <property type="entry name" value="EFP"/>
    <property type="match status" value="1"/>
</dbReference>
<dbReference type="InterPro" id="IPR013185">
    <property type="entry name" value="Transl_elong_KOW-like"/>
</dbReference>
<dbReference type="SMART" id="SM00841">
    <property type="entry name" value="Elong-fact-P_C"/>
    <property type="match status" value="1"/>
</dbReference>
<dbReference type="Pfam" id="PF09285">
    <property type="entry name" value="Elong-fact-P_C"/>
    <property type="match status" value="1"/>
</dbReference>
<comment type="subcellular location">
    <subcellularLocation>
        <location evidence="2">Cytoplasm</location>
    </subcellularLocation>
    <subcellularLocation>
        <location evidence="1">Plastid</location>
        <location evidence="1">Chloroplast</location>
    </subcellularLocation>
</comment>
<evidence type="ECO:0000256" key="7">
    <source>
        <dbReference type="ARBA" id="ARBA00022640"/>
    </source>
</evidence>
<evidence type="ECO:0000259" key="12">
    <source>
        <dbReference type="SMART" id="SM01185"/>
    </source>
</evidence>
<dbReference type="PANTHER" id="PTHR30053:SF14">
    <property type="entry name" value="TRANSLATION ELONGATION FACTOR KOW-LIKE DOMAIN-CONTAINING PROTEIN"/>
    <property type="match status" value="1"/>
</dbReference>
<dbReference type="CDD" id="cd04470">
    <property type="entry name" value="S1_EF-P_repeat_1"/>
    <property type="match status" value="1"/>
</dbReference>
<dbReference type="FunFam" id="2.40.50.140:FF:000004">
    <property type="entry name" value="Elongation factor P"/>
    <property type="match status" value="1"/>
</dbReference>
<dbReference type="Gene3D" id="2.30.30.30">
    <property type="match status" value="1"/>
</dbReference>
<dbReference type="GO" id="GO:0003746">
    <property type="term" value="F:translation elongation factor activity"/>
    <property type="evidence" value="ECO:0007669"/>
    <property type="project" value="UniProtKB-KW"/>
</dbReference>
<keyword evidence="8" id="KW-0251">Elongation factor</keyword>
<dbReference type="InterPro" id="IPR020599">
    <property type="entry name" value="Transl_elong_fac_P/YeiP"/>
</dbReference>
<organism evidence="13 14">
    <name type="scientific">Discostella pseudostelligera</name>
    <dbReference type="NCBI Taxonomy" id="259834"/>
    <lineage>
        <taxon>Eukaryota</taxon>
        <taxon>Sar</taxon>
        <taxon>Stramenopiles</taxon>
        <taxon>Ochrophyta</taxon>
        <taxon>Bacillariophyta</taxon>
        <taxon>Coscinodiscophyceae</taxon>
        <taxon>Thalassiosirophycidae</taxon>
        <taxon>Stephanodiscales</taxon>
        <taxon>Stephanodiscaceae</taxon>
        <taxon>Discostella</taxon>
    </lineage>
</organism>
<gene>
    <name evidence="13" type="ORF">ACHAWU_003325</name>
</gene>
<keyword evidence="14" id="KW-1185">Reference proteome</keyword>
<dbReference type="InterPro" id="IPR008991">
    <property type="entry name" value="Translation_prot_SH3-like_sf"/>
</dbReference>
<evidence type="ECO:0008006" key="15">
    <source>
        <dbReference type="Google" id="ProtNLM"/>
    </source>
</evidence>
<protein>
    <recommendedName>
        <fullName evidence="15">Elongation factor P</fullName>
    </recommendedName>
</protein>
<dbReference type="CDD" id="cd05794">
    <property type="entry name" value="S1_EF-P_repeat_2"/>
    <property type="match status" value="1"/>
</dbReference>
<dbReference type="SUPFAM" id="SSF50104">
    <property type="entry name" value="Translation proteins SH3-like domain"/>
    <property type="match status" value="1"/>
</dbReference>
<keyword evidence="9" id="KW-0648">Protein biosynthesis</keyword>
<evidence type="ECO:0000256" key="9">
    <source>
        <dbReference type="ARBA" id="ARBA00022917"/>
    </source>
</evidence>
<evidence type="ECO:0000256" key="2">
    <source>
        <dbReference type="ARBA" id="ARBA00004496"/>
    </source>
</evidence>
<dbReference type="FunFam" id="2.30.30.30:FF:000003">
    <property type="entry name" value="Elongation factor P"/>
    <property type="match status" value="1"/>
</dbReference>
<name>A0ABD3MVH9_9STRA</name>
<feature type="chain" id="PRO_5044882763" description="Elongation factor P" evidence="10">
    <location>
        <begin position="20"/>
        <end position="233"/>
    </location>
</feature>
<evidence type="ECO:0000256" key="6">
    <source>
        <dbReference type="ARBA" id="ARBA00022528"/>
    </source>
</evidence>
<dbReference type="GO" id="GO:0005829">
    <property type="term" value="C:cytosol"/>
    <property type="evidence" value="ECO:0007669"/>
    <property type="project" value="UniProtKB-ARBA"/>
</dbReference>
<evidence type="ECO:0000256" key="5">
    <source>
        <dbReference type="ARBA" id="ARBA00022490"/>
    </source>
</evidence>
<dbReference type="InterPro" id="IPR012340">
    <property type="entry name" value="NA-bd_OB-fold"/>
</dbReference>
<accession>A0ABD3MVH9</accession>
<dbReference type="Proteomes" id="UP001530293">
    <property type="component" value="Unassembled WGS sequence"/>
</dbReference>
<dbReference type="HAMAP" id="MF_00141">
    <property type="entry name" value="EF_P"/>
    <property type="match status" value="1"/>
</dbReference>
<dbReference type="PANTHER" id="PTHR30053">
    <property type="entry name" value="ELONGATION FACTOR P"/>
    <property type="match status" value="1"/>
</dbReference>
<dbReference type="NCBIfam" id="NF001810">
    <property type="entry name" value="PRK00529.1"/>
    <property type="match status" value="1"/>
</dbReference>
<sequence>MSLRSPLLLSALLIATANGFSTTINNGIIISSPQSTSSSSSSALSMVAVDTSEIKNGLTIELDGEPYKVLNFSIMKQARGAAKTTIKMKNLKRGNTIENTYRSGEKFETAEILRKPSQYTYEDDAGNYYFMDSESFEEVMVESKMIEEQKKWISEGMECDLIYFKGDVIEVRAPSPYIFTVVETEPNVKGNTSQGYTKPAVLNCGATISVPGFVEQGSKVKVDTEKGEYIERV</sequence>
<comment type="pathway">
    <text evidence="3">Protein biosynthesis; polypeptide chain elongation.</text>
</comment>
<dbReference type="SMART" id="SM01185">
    <property type="entry name" value="EFP"/>
    <property type="match status" value="1"/>
</dbReference>
<feature type="signal peptide" evidence="10">
    <location>
        <begin position="1"/>
        <end position="19"/>
    </location>
</feature>
<dbReference type="Gene3D" id="2.40.50.140">
    <property type="entry name" value="Nucleic acid-binding proteins"/>
    <property type="match status" value="2"/>
</dbReference>
<evidence type="ECO:0000256" key="8">
    <source>
        <dbReference type="ARBA" id="ARBA00022768"/>
    </source>
</evidence>
<evidence type="ECO:0000313" key="13">
    <source>
        <dbReference type="EMBL" id="KAL3767234.1"/>
    </source>
</evidence>
<dbReference type="GO" id="GO:0009507">
    <property type="term" value="C:chloroplast"/>
    <property type="evidence" value="ECO:0007669"/>
    <property type="project" value="UniProtKB-SubCell"/>
</dbReference>
<dbReference type="Pfam" id="PF08207">
    <property type="entry name" value="EFP_N"/>
    <property type="match status" value="1"/>
</dbReference>
<dbReference type="SUPFAM" id="SSF50249">
    <property type="entry name" value="Nucleic acid-binding proteins"/>
    <property type="match status" value="2"/>
</dbReference>
<dbReference type="FunFam" id="2.40.50.140:FF:000009">
    <property type="entry name" value="Elongation factor P"/>
    <property type="match status" value="1"/>
</dbReference>
<dbReference type="InterPro" id="IPR015365">
    <property type="entry name" value="Elong-fact-P_C"/>
</dbReference>
<evidence type="ECO:0000256" key="3">
    <source>
        <dbReference type="ARBA" id="ARBA00004815"/>
    </source>
</evidence>
<keyword evidence="7" id="KW-0934">Plastid</keyword>
<feature type="domain" description="Translation elongation factor P/YeiP central" evidence="12">
    <location>
        <begin position="114"/>
        <end position="169"/>
    </location>
</feature>
<proteinExistence type="inferred from homology"/>